<comment type="caution">
    <text evidence="1">The sequence shown here is derived from an EMBL/GenBank/DDBJ whole genome shotgun (WGS) entry which is preliminary data.</text>
</comment>
<evidence type="ECO:0000313" key="1">
    <source>
        <dbReference type="EMBL" id="KAJ9092469.1"/>
    </source>
</evidence>
<evidence type="ECO:0000313" key="2">
    <source>
        <dbReference type="Proteomes" id="UP001230649"/>
    </source>
</evidence>
<sequence length="222" mass="24705">MRFFSPSAAGADPRSSSSSSSASVIAEEPQPFTSPPPPTRMNTAHQLPPSRLPLSPAASPEKASTLSPGQEPDEPLDSRRYISLPKTLHAELEEYDARASRAEPIHYFSDNKHAQYVCRECMTPLALQDEVVSKAFSGSLGQAYLMHSTVNTYLGKREDKRLLTGMHTVADLLCMGCQQLGRKTTLGWMYIKAKERDQQYKEGKYILEAARVIKENNWSLDD</sequence>
<keyword evidence="2" id="KW-1185">Reference proteome</keyword>
<gene>
    <name evidence="1" type="ORF">QFC20_007356</name>
</gene>
<accession>A0ACC2UZG9</accession>
<organism evidence="1 2">
    <name type="scientific">Naganishia adeliensis</name>
    <dbReference type="NCBI Taxonomy" id="92952"/>
    <lineage>
        <taxon>Eukaryota</taxon>
        <taxon>Fungi</taxon>
        <taxon>Dikarya</taxon>
        <taxon>Basidiomycota</taxon>
        <taxon>Agaricomycotina</taxon>
        <taxon>Tremellomycetes</taxon>
        <taxon>Filobasidiales</taxon>
        <taxon>Filobasidiaceae</taxon>
        <taxon>Naganishia</taxon>
    </lineage>
</organism>
<name>A0ACC2UZG9_9TREE</name>
<reference evidence="1" key="1">
    <citation type="submission" date="2023-04" db="EMBL/GenBank/DDBJ databases">
        <title>Draft Genome sequencing of Naganishia species isolated from polar environments using Oxford Nanopore Technology.</title>
        <authorList>
            <person name="Leo P."/>
            <person name="Venkateswaran K."/>
        </authorList>
    </citation>
    <scope>NUCLEOTIDE SEQUENCE</scope>
    <source>
        <strain evidence="1">MNA-CCFEE 5262</strain>
    </source>
</reference>
<proteinExistence type="predicted"/>
<dbReference type="Proteomes" id="UP001230649">
    <property type="component" value="Unassembled WGS sequence"/>
</dbReference>
<dbReference type="EMBL" id="JASBWS010000173">
    <property type="protein sequence ID" value="KAJ9092469.1"/>
    <property type="molecule type" value="Genomic_DNA"/>
</dbReference>
<protein>
    <submittedName>
        <fullName evidence="1">Uncharacterized protein</fullName>
    </submittedName>
</protein>